<protein>
    <recommendedName>
        <fullName evidence="4">DUF2155 domain-containing protein</fullName>
    </recommendedName>
</protein>
<organism evidence="2 3">
    <name type="scientific">Roseivivax halotolerans</name>
    <dbReference type="NCBI Taxonomy" id="93684"/>
    <lineage>
        <taxon>Bacteria</taxon>
        <taxon>Pseudomonadati</taxon>
        <taxon>Pseudomonadota</taxon>
        <taxon>Alphaproteobacteria</taxon>
        <taxon>Rhodobacterales</taxon>
        <taxon>Roseobacteraceae</taxon>
        <taxon>Roseivivax</taxon>
    </lineage>
</organism>
<evidence type="ECO:0000313" key="3">
    <source>
        <dbReference type="Proteomes" id="UP000243106"/>
    </source>
</evidence>
<reference evidence="3" key="1">
    <citation type="submission" date="2016-10" db="EMBL/GenBank/DDBJ databases">
        <authorList>
            <person name="Varghese N."/>
            <person name="Submissions S."/>
        </authorList>
    </citation>
    <scope>NUCLEOTIDE SEQUENCE [LARGE SCALE GENOMIC DNA]</scope>
    <source>
        <strain evidence="3">JCM 10271</strain>
    </source>
</reference>
<dbReference type="STRING" id="93684.SAMN05421853_1026"/>
<name>A0A1I5VXD8_9RHOB</name>
<gene>
    <name evidence="2" type="ORF">SAMN05421853_1026</name>
</gene>
<keyword evidence="3" id="KW-1185">Reference proteome</keyword>
<dbReference type="EMBL" id="FOXV01000002">
    <property type="protein sequence ID" value="SFQ12063.1"/>
    <property type="molecule type" value="Genomic_DNA"/>
</dbReference>
<accession>A0A1I5VXD8</accession>
<dbReference type="Proteomes" id="UP000243106">
    <property type="component" value="Unassembled WGS sequence"/>
</dbReference>
<evidence type="ECO:0000256" key="1">
    <source>
        <dbReference type="SAM" id="SignalP"/>
    </source>
</evidence>
<dbReference type="AlphaFoldDB" id="A0A1I5VXD8"/>
<keyword evidence="1" id="KW-0732">Signal</keyword>
<dbReference type="InterPro" id="IPR019225">
    <property type="entry name" value="DUF2155"/>
</dbReference>
<dbReference type="RefSeq" id="WP_245760170.1">
    <property type="nucleotide sequence ID" value="NZ_FOXV01000002.1"/>
</dbReference>
<evidence type="ECO:0000313" key="2">
    <source>
        <dbReference type="EMBL" id="SFQ12063.1"/>
    </source>
</evidence>
<evidence type="ECO:0008006" key="4">
    <source>
        <dbReference type="Google" id="ProtNLM"/>
    </source>
</evidence>
<dbReference type="Pfam" id="PF09923">
    <property type="entry name" value="DUF2155"/>
    <property type="match status" value="1"/>
</dbReference>
<sequence>MTRQLRLAAALILAAAPALGQEAESGSGAVLRTLDKLNGTTEDITVSAGATQASGRIEVVLEDCRYPAGDPARDAYAYLTVREVGVADPVFSGWMIASAPALNPMDHPRYDVWVLRCTTS</sequence>
<feature type="chain" id="PRO_5017486282" description="DUF2155 domain-containing protein" evidence="1">
    <location>
        <begin position="21"/>
        <end position="120"/>
    </location>
</feature>
<feature type="signal peptide" evidence="1">
    <location>
        <begin position="1"/>
        <end position="20"/>
    </location>
</feature>
<proteinExistence type="predicted"/>